<accession>A0ABP0J3U9</accession>
<protein>
    <submittedName>
        <fullName evidence="2">Uncharacterized protein</fullName>
    </submittedName>
</protein>
<reference evidence="2 3" key="1">
    <citation type="submission" date="2024-02" db="EMBL/GenBank/DDBJ databases">
        <authorList>
            <person name="Chen Y."/>
            <person name="Shah S."/>
            <person name="Dougan E. K."/>
            <person name="Thang M."/>
            <person name="Chan C."/>
        </authorList>
    </citation>
    <scope>NUCLEOTIDE SEQUENCE [LARGE SCALE GENOMIC DNA]</scope>
</reference>
<dbReference type="EMBL" id="CAXAMN010004424">
    <property type="protein sequence ID" value="CAK9009044.1"/>
    <property type="molecule type" value="Genomic_DNA"/>
</dbReference>
<comment type="caution">
    <text evidence="2">The sequence shown here is derived from an EMBL/GenBank/DDBJ whole genome shotgun (WGS) entry which is preliminary data.</text>
</comment>
<evidence type="ECO:0000313" key="3">
    <source>
        <dbReference type="Proteomes" id="UP001642484"/>
    </source>
</evidence>
<name>A0ABP0J3U9_9DINO</name>
<feature type="signal peptide" evidence="1">
    <location>
        <begin position="1"/>
        <end position="25"/>
    </location>
</feature>
<gene>
    <name evidence="2" type="ORF">CCMP2556_LOCUS9499</name>
</gene>
<organism evidence="2 3">
    <name type="scientific">Durusdinium trenchii</name>
    <dbReference type="NCBI Taxonomy" id="1381693"/>
    <lineage>
        <taxon>Eukaryota</taxon>
        <taxon>Sar</taxon>
        <taxon>Alveolata</taxon>
        <taxon>Dinophyceae</taxon>
        <taxon>Suessiales</taxon>
        <taxon>Symbiodiniaceae</taxon>
        <taxon>Durusdinium</taxon>
    </lineage>
</organism>
<feature type="chain" id="PRO_5047318037" evidence="1">
    <location>
        <begin position="26"/>
        <end position="118"/>
    </location>
</feature>
<evidence type="ECO:0000313" key="2">
    <source>
        <dbReference type="EMBL" id="CAK9009044.1"/>
    </source>
</evidence>
<keyword evidence="1" id="KW-0732">Signal</keyword>
<keyword evidence="3" id="KW-1185">Reference proteome</keyword>
<sequence>MSFKISQHGLQVALLALVISLDVFLEPIAILSQETAEADLEDANLDAVWFLQRSTDVHEDINSIETHCRADSMEDLLKRLLQSRTGEVCARRTTLWTVALFGFAFLQSGIKDVILLSI</sequence>
<dbReference type="Proteomes" id="UP001642484">
    <property type="component" value="Unassembled WGS sequence"/>
</dbReference>
<proteinExistence type="predicted"/>
<evidence type="ECO:0000256" key="1">
    <source>
        <dbReference type="SAM" id="SignalP"/>
    </source>
</evidence>